<name>A0A6J2SY53_DROLE</name>
<protein>
    <recommendedName>
        <fullName evidence="10">Odorant receptor</fullName>
    </recommendedName>
</protein>
<dbReference type="AlphaFoldDB" id="A0A6J2SY53"/>
<evidence type="ECO:0000313" key="11">
    <source>
        <dbReference type="Proteomes" id="UP000504634"/>
    </source>
</evidence>
<keyword evidence="8 10" id="KW-0675">Receptor</keyword>
<evidence type="ECO:0000256" key="7">
    <source>
        <dbReference type="ARBA" id="ARBA00023136"/>
    </source>
</evidence>
<evidence type="ECO:0000256" key="6">
    <source>
        <dbReference type="ARBA" id="ARBA00022989"/>
    </source>
</evidence>
<dbReference type="Proteomes" id="UP000504634">
    <property type="component" value="Unplaced"/>
</dbReference>
<dbReference type="RefSeq" id="XP_030368829.1">
    <property type="nucleotide sequence ID" value="XM_030512969.1"/>
</dbReference>
<comment type="similarity">
    <text evidence="10">Belongs to the insect chemoreceptor superfamily. Heteromeric odorant receptor channel (TC 1.A.69) family.</text>
</comment>
<accession>A0A6J2SY53</accession>
<dbReference type="PANTHER" id="PTHR21137:SF35">
    <property type="entry name" value="ODORANT RECEPTOR 19A-RELATED"/>
    <property type="match status" value="1"/>
</dbReference>
<dbReference type="Pfam" id="PF02949">
    <property type="entry name" value="7tm_6"/>
    <property type="match status" value="1"/>
</dbReference>
<gene>
    <name evidence="12" type="primary">LOC115619942</name>
</gene>
<keyword evidence="6 10" id="KW-1133">Transmembrane helix</keyword>
<feature type="transmembrane region" description="Helical" evidence="10">
    <location>
        <begin position="265"/>
        <end position="285"/>
    </location>
</feature>
<keyword evidence="5 10" id="KW-0552">Olfaction</keyword>
<keyword evidence="2" id="KW-1003">Cell membrane</keyword>
<keyword evidence="9 10" id="KW-0807">Transducer</keyword>
<keyword evidence="7 10" id="KW-0472">Membrane</keyword>
<dbReference type="GO" id="GO:0005886">
    <property type="term" value="C:plasma membrane"/>
    <property type="evidence" value="ECO:0007669"/>
    <property type="project" value="UniProtKB-SubCell"/>
</dbReference>
<keyword evidence="11" id="KW-1185">Reference proteome</keyword>
<evidence type="ECO:0000256" key="5">
    <source>
        <dbReference type="ARBA" id="ARBA00022725"/>
    </source>
</evidence>
<keyword evidence="4 10" id="KW-0812">Transmembrane</keyword>
<feature type="transmembrane region" description="Helical" evidence="10">
    <location>
        <begin position="45"/>
        <end position="73"/>
    </location>
</feature>
<evidence type="ECO:0000256" key="9">
    <source>
        <dbReference type="ARBA" id="ARBA00023224"/>
    </source>
</evidence>
<dbReference type="GeneID" id="115619942"/>
<dbReference type="GO" id="GO:0004984">
    <property type="term" value="F:olfactory receptor activity"/>
    <property type="evidence" value="ECO:0007669"/>
    <property type="project" value="InterPro"/>
</dbReference>
<dbReference type="GO" id="GO:0005549">
    <property type="term" value="F:odorant binding"/>
    <property type="evidence" value="ECO:0007669"/>
    <property type="project" value="InterPro"/>
</dbReference>
<dbReference type="OrthoDB" id="6604226at2759"/>
<evidence type="ECO:0000256" key="4">
    <source>
        <dbReference type="ARBA" id="ARBA00022692"/>
    </source>
</evidence>
<comment type="caution">
    <text evidence="10">Lacks conserved residue(s) required for the propagation of feature annotation.</text>
</comment>
<evidence type="ECO:0000256" key="3">
    <source>
        <dbReference type="ARBA" id="ARBA00022606"/>
    </source>
</evidence>
<sequence>MALRLIFPSTSMASEDSPARSRNSLTYLMRCIFYIGIRKPPQRFFVIYILWSLVLNINSTFYQPIGFVIGVIINLKEFSPGEFLTSLQVVFNVWTCVIKVLILWALLKRLDQAAVLLDKMDKRVTQPSERRMIHRAVAQSNRAFLLFLGVYISYATTTFLSAARHGRPPYQNYFPFLDWRASAWKFWLQTFLEYFAMLGACFQDACVDCYAISFVLPLRAHVNLLANRLRQLGRTTNDTLNSEQHYQELINCILDHKLLLRYADVISPVISGTIFVQLLVVGVVLGLTLINLVFFASVSSGIAAFFFLSSALIETTPFCILCTYLTHDCNNLSDALFGSGWMDEEQRYRKTVLYFLQKLQQPISFKAMGIFTISVGTSIKVTKFGFSVFALVKQMNLAEKMLTNKK</sequence>
<keyword evidence="3 10" id="KW-0716">Sensory transduction</keyword>
<dbReference type="PANTHER" id="PTHR21137">
    <property type="entry name" value="ODORANT RECEPTOR"/>
    <property type="match status" value="1"/>
</dbReference>
<dbReference type="GO" id="GO:0007165">
    <property type="term" value="P:signal transduction"/>
    <property type="evidence" value="ECO:0007669"/>
    <property type="project" value="UniProtKB-KW"/>
</dbReference>
<evidence type="ECO:0000256" key="1">
    <source>
        <dbReference type="ARBA" id="ARBA00004651"/>
    </source>
</evidence>
<evidence type="ECO:0000256" key="2">
    <source>
        <dbReference type="ARBA" id="ARBA00022475"/>
    </source>
</evidence>
<feature type="transmembrane region" description="Helical" evidence="10">
    <location>
        <begin position="292"/>
        <end position="313"/>
    </location>
</feature>
<proteinExistence type="inferred from homology"/>
<reference evidence="12" key="1">
    <citation type="submission" date="2025-08" db="UniProtKB">
        <authorList>
            <consortium name="RefSeq"/>
        </authorList>
    </citation>
    <scope>IDENTIFICATION</scope>
    <source>
        <strain evidence="12">11010-0011.00</strain>
        <tissue evidence="12">Whole body</tissue>
    </source>
</reference>
<feature type="transmembrane region" description="Helical" evidence="10">
    <location>
        <begin position="85"/>
        <end position="107"/>
    </location>
</feature>
<organism evidence="11 12">
    <name type="scientific">Drosophila lebanonensis</name>
    <name type="common">Fruit fly</name>
    <name type="synonym">Scaptodrosophila lebanonensis</name>
    <dbReference type="NCBI Taxonomy" id="7225"/>
    <lineage>
        <taxon>Eukaryota</taxon>
        <taxon>Metazoa</taxon>
        <taxon>Ecdysozoa</taxon>
        <taxon>Arthropoda</taxon>
        <taxon>Hexapoda</taxon>
        <taxon>Insecta</taxon>
        <taxon>Pterygota</taxon>
        <taxon>Neoptera</taxon>
        <taxon>Endopterygota</taxon>
        <taxon>Diptera</taxon>
        <taxon>Brachycera</taxon>
        <taxon>Muscomorpha</taxon>
        <taxon>Ephydroidea</taxon>
        <taxon>Drosophilidae</taxon>
        <taxon>Scaptodrosophila</taxon>
    </lineage>
</organism>
<feature type="transmembrane region" description="Helical" evidence="10">
    <location>
        <begin position="143"/>
        <end position="163"/>
    </location>
</feature>
<evidence type="ECO:0000256" key="10">
    <source>
        <dbReference type="RuleBase" id="RU351113"/>
    </source>
</evidence>
<comment type="subcellular location">
    <subcellularLocation>
        <location evidence="1 10">Cell membrane</location>
        <topology evidence="1 10">Multi-pass membrane protein</topology>
    </subcellularLocation>
</comment>
<evidence type="ECO:0000313" key="12">
    <source>
        <dbReference type="RefSeq" id="XP_030368829.1"/>
    </source>
</evidence>
<evidence type="ECO:0000256" key="8">
    <source>
        <dbReference type="ARBA" id="ARBA00023170"/>
    </source>
</evidence>
<dbReference type="InterPro" id="IPR004117">
    <property type="entry name" value="7tm6_olfct_rcpt"/>
</dbReference>